<dbReference type="Pfam" id="PF03629">
    <property type="entry name" value="SASA"/>
    <property type="match status" value="1"/>
</dbReference>
<dbReference type="RefSeq" id="WP_142534337.1">
    <property type="nucleotide sequence ID" value="NZ_FXTB01000010.1"/>
</dbReference>
<evidence type="ECO:0000259" key="2">
    <source>
        <dbReference type="Pfam" id="PF03629"/>
    </source>
</evidence>
<gene>
    <name evidence="4" type="ORF">SAMN06265379_11010</name>
</gene>
<sequence length="694" mass="78508">MIKQLSQFLTTIAIWFLGVTLCAQPIKVACVGNSVTYGYGIENREQNSYPAQLQGLLGNDYVVGNFGRSGATLLRNGHRPYMQQPEFEAAMQFHPDVVIISLGLNDTDPRNWPNYRDEFISDYMALIQSFKRSDGTTPEVWIGRLTPIFHTHPRFKSGTRDWFWQIQETIEVVAKNTGARLIDWHTPLYARPDLFPDALHPVKEGATIMANLAYQHLTGDFGGLQPAAIFSDHMVLQRNATIPVWGTANRGEKVRVKLNGKQRSSIAGADGKWRVELPAMAAGGPYALIIEDSSEKLVYKDVMFGEVWLCSGQSNMEFQLQQSANGDKALKQQIPQNIRLLHFKSLAATNNTAWDSTILIGVNNLEYLQGQWAVANKESLPNFSAIAWYFGSELEAELNVPIGLIQMAVGGSPTETWIDRKTIEFNPALVNMLYDWKNNDHIMMWCRERAAINIKQASNKGQHHPYQPAYLYEAGIRRLVGFPIKGVLWYQGESNAHNVELHEVLFPALLDSWRRAWDRPNLPFYFAQLSSLNRPGWPRFRDSQRRLAQQIPHTDMVVTSDVGDETDVHPTQKQPVGERFARLALHQLYGKEERPHGNIKIKNVHSHKGTLRISLDNTKELRTFDGEPLRELQVAGTDGLFHPAKATLKGNAIIIENKEGDISCVRYGWKPYSQGNLINEDGVPMSTFQINYPF</sequence>
<accession>A0A521ENP9</accession>
<name>A0A521ENP9_SACCC</name>
<keyword evidence="1" id="KW-0378">Hydrolase</keyword>
<dbReference type="Pfam" id="PF13472">
    <property type="entry name" value="Lipase_GDSL_2"/>
    <property type="match status" value="1"/>
</dbReference>
<dbReference type="EMBL" id="FXTB01000010">
    <property type="protein sequence ID" value="SMO85538.1"/>
    <property type="molecule type" value="Genomic_DNA"/>
</dbReference>
<feature type="domain" description="SGNH hydrolase-type esterase" evidence="3">
    <location>
        <begin position="30"/>
        <end position="206"/>
    </location>
</feature>
<dbReference type="InterPro" id="IPR013783">
    <property type="entry name" value="Ig-like_fold"/>
</dbReference>
<dbReference type="InterPro" id="IPR013830">
    <property type="entry name" value="SGNH_hydro"/>
</dbReference>
<dbReference type="Proteomes" id="UP000319040">
    <property type="component" value="Unassembled WGS sequence"/>
</dbReference>
<evidence type="ECO:0000313" key="5">
    <source>
        <dbReference type="Proteomes" id="UP000319040"/>
    </source>
</evidence>
<dbReference type="InterPro" id="IPR039329">
    <property type="entry name" value="SIAE"/>
</dbReference>
<dbReference type="InterPro" id="IPR036514">
    <property type="entry name" value="SGNH_hydro_sf"/>
</dbReference>
<organism evidence="4 5">
    <name type="scientific">Saccharicrinis carchari</name>
    <dbReference type="NCBI Taxonomy" id="1168039"/>
    <lineage>
        <taxon>Bacteria</taxon>
        <taxon>Pseudomonadati</taxon>
        <taxon>Bacteroidota</taxon>
        <taxon>Bacteroidia</taxon>
        <taxon>Marinilabiliales</taxon>
        <taxon>Marinilabiliaceae</taxon>
        <taxon>Saccharicrinis</taxon>
    </lineage>
</organism>
<dbReference type="SUPFAM" id="SSF52266">
    <property type="entry name" value="SGNH hydrolase"/>
    <property type="match status" value="2"/>
</dbReference>
<dbReference type="PANTHER" id="PTHR22901:SF0">
    <property type="entry name" value="SIALATE O-ACETYLESTERASE"/>
    <property type="match status" value="1"/>
</dbReference>
<dbReference type="OrthoDB" id="9816001at2"/>
<keyword evidence="5" id="KW-1185">Reference proteome</keyword>
<evidence type="ECO:0000256" key="1">
    <source>
        <dbReference type="ARBA" id="ARBA00022801"/>
    </source>
</evidence>
<evidence type="ECO:0000313" key="4">
    <source>
        <dbReference type="EMBL" id="SMO85538.1"/>
    </source>
</evidence>
<proteinExistence type="predicted"/>
<dbReference type="GO" id="GO:0005975">
    <property type="term" value="P:carbohydrate metabolic process"/>
    <property type="evidence" value="ECO:0007669"/>
    <property type="project" value="TreeGrafter"/>
</dbReference>
<dbReference type="InterPro" id="IPR005181">
    <property type="entry name" value="SASA"/>
</dbReference>
<protein>
    <submittedName>
        <fullName evidence="4">Sialate O-acetylesterase</fullName>
    </submittedName>
</protein>
<feature type="domain" description="Sialate O-acetylesterase" evidence="2">
    <location>
        <begin position="306"/>
        <end position="583"/>
    </location>
</feature>
<dbReference type="Gene3D" id="3.40.50.1110">
    <property type="entry name" value="SGNH hydrolase"/>
    <property type="match status" value="2"/>
</dbReference>
<dbReference type="GO" id="GO:0001681">
    <property type="term" value="F:sialate O-acetylesterase activity"/>
    <property type="evidence" value="ECO:0007669"/>
    <property type="project" value="InterPro"/>
</dbReference>
<dbReference type="AlphaFoldDB" id="A0A521ENP9"/>
<dbReference type="PANTHER" id="PTHR22901">
    <property type="entry name" value="SIALATE O-ACETYLESTERASE"/>
    <property type="match status" value="1"/>
</dbReference>
<evidence type="ECO:0000259" key="3">
    <source>
        <dbReference type="Pfam" id="PF13472"/>
    </source>
</evidence>
<dbReference type="Gene3D" id="2.60.40.10">
    <property type="entry name" value="Immunoglobulins"/>
    <property type="match status" value="1"/>
</dbReference>
<reference evidence="4 5" key="1">
    <citation type="submission" date="2017-05" db="EMBL/GenBank/DDBJ databases">
        <authorList>
            <person name="Varghese N."/>
            <person name="Submissions S."/>
        </authorList>
    </citation>
    <scope>NUCLEOTIDE SEQUENCE [LARGE SCALE GENOMIC DNA]</scope>
    <source>
        <strain evidence="4 5">DSM 27040</strain>
    </source>
</reference>